<proteinExistence type="predicted"/>
<feature type="signal peptide" evidence="1">
    <location>
        <begin position="1"/>
        <end position="24"/>
    </location>
</feature>
<dbReference type="Proteomes" id="UP000494363">
    <property type="component" value="Unassembled WGS sequence"/>
</dbReference>
<feature type="domain" description="Surface-adhesin protein E-like" evidence="2">
    <location>
        <begin position="35"/>
        <end position="125"/>
    </location>
</feature>
<sequence length="133" mass="14614">MRTRNIIGALVVGTSLVAAPAAQAEWIPVQNNYSFNSEHIGIDGPMRAVFVRLDKHGTQGGKRYAYVVFRWQVDCTNWTVDVLSIAKYDANGNMVDSSTAPVGYHQPIQLFPETNGDALAKRVCAISSQKDFP</sequence>
<name>A0A6J5DID2_9BURK</name>
<dbReference type="AlphaFoldDB" id="A0A6J5DID2"/>
<dbReference type="RefSeq" id="WP_175226503.1">
    <property type="nucleotide sequence ID" value="NZ_CADIKH010000009.1"/>
</dbReference>
<reference evidence="3 4" key="1">
    <citation type="submission" date="2020-04" db="EMBL/GenBank/DDBJ databases">
        <authorList>
            <person name="De Canck E."/>
        </authorList>
    </citation>
    <scope>NUCLEOTIDE SEQUENCE [LARGE SCALE GENOMIC DNA]</scope>
    <source>
        <strain evidence="3 4">LMG 29542</strain>
    </source>
</reference>
<evidence type="ECO:0000313" key="3">
    <source>
        <dbReference type="EMBL" id="CAB3754000.1"/>
    </source>
</evidence>
<evidence type="ECO:0000259" key="2">
    <source>
        <dbReference type="Pfam" id="PF16747"/>
    </source>
</evidence>
<protein>
    <recommendedName>
        <fullName evidence="2">Surface-adhesin protein E-like domain-containing protein</fullName>
    </recommendedName>
</protein>
<evidence type="ECO:0000256" key="1">
    <source>
        <dbReference type="SAM" id="SignalP"/>
    </source>
</evidence>
<gene>
    <name evidence="3" type="ORF">LMG29542_02216</name>
</gene>
<dbReference type="EMBL" id="CADIKH010000009">
    <property type="protein sequence ID" value="CAB3754000.1"/>
    <property type="molecule type" value="Genomic_DNA"/>
</dbReference>
<keyword evidence="1" id="KW-0732">Signal</keyword>
<feature type="chain" id="PRO_5026911015" description="Surface-adhesin protein E-like domain-containing protein" evidence="1">
    <location>
        <begin position="25"/>
        <end position="133"/>
    </location>
</feature>
<dbReference type="Pfam" id="PF16747">
    <property type="entry name" value="Adhesin_E"/>
    <property type="match status" value="1"/>
</dbReference>
<organism evidence="3 4">
    <name type="scientific">Paraburkholderia humisilvae</name>
    <dbReference type="NCBI Taxonomy" id="627669"/>
    <lineage>
        <taxon>Bacteria</taxon>
        <taxon>Pseudomonadati</taxon>
        <taxon>Pseudomonadota</taxon>
        <taxon>Betaproteobacteria</taxon>
        <taxon>Burkholderiales</taxon>
        <taxon>Burkholderiaceae</taxon>
        <taxon>Paraburkholderia</taxon>
    </lineage>
</organism>
<evidence type="ECO:0000313" key="4">
    <source>
        <dbReference type="Proteomes" id="UP000494363"/>
    </source>
</evidence>
<keyword evidence="4" id="KW-1185">Reference proteome</keyword>
<accession>A0A6J5DID2</accession>
<dbReference type="InterPro" id="IPR031939">
    <property type="entry name" value="Adhesin_E-like"/>
</dbReference>